<gene>
    <name evidence="4" type="ORF">DVH24_003318</name>
</gene>
<keyword evidence="2" id="KW-1133">Transmembrane helix</keyword>
<dbReference type="PANTHER" id="PTHR14950:SF49">
    <property type="entry name" value="RIBONUCLEASE 3-LIKE PROTEIN 2-RELATED"/>
    <property type="match status" value="1"/>
</dbReference>
<dbReference type="GO" id="GO:0005737">
    <property type="term" value="C:cytoplasm"/>
    <property type="evidence" value="ECO:0007669"/>
    <property type="project" value="TreeGrafter"/>
</dbReference>
<keyword evidence="5" id="KW-1185">Reference proteome</keyword>
<organism evidence="4 5">
    <name type="scientific">Malus domestica</name>
    <name type="common">Apple</name>
    <name type="synonym">Pyrus malus</name>
    <dbReference type="NCBI Taxonomy" id="3750"/>
    <lineage>
        <taxon>Eukaryota</taxon>
        <taxon>Viridiplantae</taxon>
        <taxon>Streptophyta</taxon>
        <taxon>Embryophyta</taxon>
        <taxon>Tracheophyta</taxon>
        <taxon>Spermatophyta</taxon>
        <taxon>Magnoliopsida</taxon>
        <taxon>eudicotyledons</taxon>
        <taxon>Gunneridae</taxon>
        <taxon>Pentapetalae</taxon>
        <taxon>rosids</taxon>
        <taxon>fabids</taxon>
        <taxon>Rosales</taxon>
        <taxon>Rosaceae</taxon>
        <taxon>Amygdaloideae</taxon>
        <taxon>Maleae</taxon>
        <taxon>Malus</taxon>
    </lineage>
</organism>
<proteinExistence type="predicted"/>
<accession>A0A498II09</accession>
<dbReference type="InterPro" id="IPR014720">
    <property type="entry name" value="dsRBD_dom"/>
</dbReference>
<dbReference type="PANTHER" id="PTHR14950">
    <property type="entry name" value="DICER-RELATED"/>
    <property type="match status" value="1"/>
</dbReference>
<dbReference type="GO" id="GO:0003723">
    <property type="term" value="F:RNA binding"/>
    <property type="evidence" value="ECO:0007669"/>
    <property type="project" value="TreeGrafter"/>
</dbReference>
<keyword evidence="2" id="KW-0812">Transmembrane</keyword>
<dbReference type="STRING" id="3750.A0A498II09"/>
<sequence>MGDFVEEVAYDAMRGGEAEVVEEEGAPGDVEVNGAQNCVDGVLLGGGEEVSRPNLDIHPGSTRDVTKYSYISHTQSPEYGKSQLENQIARGWGCEMTIVDMRVVRRRRRVMSVEERRDEEGGEWVGVRRGWVQGKEGKENERGVKKFKPLLEPIITLERLSDHPVSVLCKLCHKHGKLVNIKGGRNYWHNLSTASVYVDGILVASASYKHMAIARLHAARKALSELSKTFGISSESVEVVAENEAIKNLNVLCDKKRIPIPTYEIEKEFGPAHKKRYVSSAKIATFDGVLYTMGYEKPRKQDADNSAVALMIFGLLETNNIEEAVDSKIGYFPSVLYRLWVMIRRVIELLVLCFIEGIDVLVTFFIVVNLVKPTPPSANLV</sequence>
<dbReference type="Proteomes" id="UP000290289">
    <property type="component" value="Chromosome 11"/>
</dbReference>
<keyword evidence="2" id="KW-0472">Membrane</keyword>
<dbReference type="EMBL" id="RDQH01000337">
    <property type="protein sequence ID" value="RXH82820.1"/>
    <property type="molecule type" value="Genomic_DNA"/>
</dbReference>
<evidence type="ECO:0000313" key="4">
    <source>
        <dbReference type="EMBL" id="RXH82820.1"/>
    </source>
</evidence>
<evidence type="ECO:0000256" key="2">
    <source>
        <dbReference type="SAM" id="Phobius"/>
    </source>
</evidence>
<dbReference type="GO" id="GO:0030422">
    <property type="term" value="P:siRNA processing"/>
    <property type="evidence" value="ECO:0007669"/>
    <property type="project" value="TreeGrafter"/>
</dbReference>
<evidence type="ECO:0000256" key="1">
    <source>
        <dbReference type="ARBA" id="ARBA00022801"/>
    </source>
</evidence>
<evidence type="ECO:0000259" key="3">
    <source>
        <dbReference type="Pfam" id="PF00035"/>
    </source>
</evidence>
<dbReference type="Pfam" id="PF00035">
    <property type="entry name" value="dsrm"/>
    <property type="match status" value="1"/>
</dbReference>
<dbReference type="GO" id="GO:0005634">
    <property type="term" value="C:nucleus"/>
    <property type="evidence" value="ECO:0007669"/>
    <property type="project" value="TreeGrafter"/>
</dbReference>
<dbReference type="GO" id="GO:0004525">
    <property type="term" value="F:ribonuclease III activity"/>
    <property type="evidence" value="ECO:0007669"/>
    <property type="project" value="TreeGrafter"/>
</dbReference>
<dbReference type="SUPFAM" id="SSF54768">
    <property type="entry name" value="dsRNA-binding domain-like"/>
    <property type="match status" value="1"/>
</dbReference>
<reference evidence="4 5" key="1">
    <citation type="submission" date="2018-10" db="EMBL/GenBank/DDBJ databases">
        <title>A high-quality apple genome assembly.</title>
        <authorList>
            <person name="Hu J."/>
        </authorList>
    </citation>
    <scope>NUCLEOTIDE SEQUENCE [LARGE SCALE GENOMIC DNA]</scope>
    <source>
        <strain evidence="5">cv. HFTH1</strain>
        <tissue evidence="4">Young leaf</tissue>
    </source>
</reference>
<dbReference type="Gene3D" id="3.30.160.20">
    <property type="match status" value="1"/>
</dbReference>
<feature type="transmembrane region" description="Helical" evidence="2">
    <location>
        <begin position="346"/>
        <end position="371"/>
    </location>
</feature>
<feature type="domain" description="DRBM" evidence="3">
    <location>
        <begin position="246"/>
        <end position="307"/>
    </location>
</feature>
<name>A0A498II09_MALDO</name>
<comment type="caution">
    <text evidence="4">The sequence shown here is derived from an EMBL/GenBank/DDBJ whole genome shotgun (WGS) entry which is preliminary data.</text>
</comment>
<keyword evidence="1" id="KW-0378">Hydrolase</keyword>
<evidence type="ECO:0000313" key="5">
    <source>
        <dbReference type="Proteomes" id="UP000290289"/>
    </source>
</evidence>
<dbReference type="AlphaFoldDB" id="A0A498II09"/>
<protein>
    <recommendedName>
        <fullName evidence="3">DRBM domain-containing protein</fullName>
    </recommendedName>
</protein>